<evidence type="ECO:0000256" key="1">
    <source>
        <dbReference type="SAM" id="SignalP"/>
    </source>
</evidence>
<dbReference type="AlphaFoldDB" id="A0AAN6YF45"/>
<feature type="signal peptide" evidence="1">
    <location>
        <begin position="1"/>
        <end position="33"/>
    </location>
</feature>
<keyword evidence="3" id="KW-1185">Reference proteome</keyword>
<dbReference type="Proteomes" id="UP001301769">
    <property type="component" value="Unassembled WGS sequence"/>
</dbReference>
<reference evidence="2" key="2">
    <citation type="submission" date="2023-05" db="EMBL/GenBank/DDBJ databases">
        <authorList>
            <consortium name="Lawrence Berkeley National Laboratory"/>
            <person name="Steindorff A."/>
            <person name="Hensen N."/>
            <person name="Bonometti L."/>
            <person name="Westerberg I."/>
            <person name="Brannstrom I.O."/>
            <person name="Guillou S."/>
            <person name="Cros-Aarteil S."/>
            <person name="Calhoun S."/>
            <person name="Haridas S."/>
            <person name="Kuo A."/>
            <person name="Mondo S."/>
            <person name="Pangilinan J."/>
            <person name="Riley R."/>
            <person name="Labutti K."/>
            <person name="Andreopoulos B."/>
            <person name="Lipzen A."/>
            <person name="Chen C."/>
            <person name="Yanf M."/>
            <person name="Daum C."/>
            <person name="Ng V."/>
            <person name="Clum A."/>
            <person name="Ohm R."/>
            <person name="Martin F."/>
            <person name="Silar P."/>
            <person name="Natvig D."/>
            <person name="Lalanne C."/>
            <person name="Gautier V."/>
            <person name="Ament-Velasquez S.L."/>
            <person name="Kruys A."/>
            <person name="Hutchinson M.I."/>
            <person name="Powell A.J."/>
            <person name="Barry K."/>
            <person name="Miller A.N."/>
            <person name="Grigoriev I.V."/>
            <person name="Debuchy R."/>
            <person name="Gladieux P."/>
            <person name="Thoren M.H."/>
            <person name="Johannesson H."/>
        </authorList>
    </citation>
    <scope>NUCLEOTIDE SEQUENCE</scope>
    <source>
        <strain evidence="2">PSN293</strain>
    </source>
</reference>
<evidence type="ECO:0000313" key="2">
    <source>
        <dbReference type="EMBL" id="KAK4217451.1"/>
    </source>
</evidence>
<comment type="caution">
    <text evidence="2">The sequence shown here is derived from an EMBL/GenBank/DDBJ whole genome shotgun (WGS) entry which is preliminary data.</text>
</comment>
<evidence type="ECO:0000313" key="3">
    <source>
        <dbReference type="Proteomes" id="UP001301769"/>
    </source>
</evidence>
<organism evidence="2 3">
    <name type="scientific">Rhypophila decipiens</name>
    <dbReference type="NCBI Taxonomy" id="261697"/>
    <lineage>
        <taxon>Eukaryota</taxon>
        <taxon>Fungi</taxon>
        <taxon>Dikarya</taxon>
        <taxon>Ascomycota</taxon>
        <taxon>Pezizomycotina</taxon>
        <taxon>Sordariomycetes</taxon>
        <taxon>Sordariomycetidae</taxon>
        <taxon>Sordariales</taxon>
        <taxon>Naviculisporaceae</taxon>
        <taxon>Rhypophila</taxon>
    </lineage>
</organism>
<feature type="chain" id="PRO_5042814583" evidence="1">
    <location>
        <begin position="34"/>
        <end position="79"/>
    </location>
</feature>
<keyword evidence="1" id="KW-0732">Signal</keyword>
<protein>
    <submittedName>
        <fullName evidence="2">Uncharacterized protein</fullName>
    </submittedName>
</protein>
<dbReference type="EMBL" id="MU858059">
    <property type="protein sequence ID" value="KAK4217451.1"/>
    <property type="molecule type" value="Genomic_DNA"/>
</dbReference>
<sequence length="79" mass="8716">MLLPYQAQVPRQISKMRSFICLVALGLFSGVQARCEWYLEANDCICMNSTDGSLARTQTVTCCKATGYKTTDNVGSPCR</sequence>
<name>A0AAN6YF45_9PEZI</name>
<reference evidence="2" key="1">
    <citation type="journal article" date="2023" name="Mol. Phylogenet. Evol.">
        <title>Genome-scale phylogeny and comparative genomics of the fungal order Sordariales.</title>
        <authorList>
            <person name="Hensen N."/>
            <person name="Bonometti L."/>
            <person name="Westerberg I."/>
            <person name="Brannstrom I.O."/>
            <person name="Guillou S."/>
            <person name="Cros-Aarteil S."/>
            <person name="Calhoun S."/>
            <person name="Haridas S."/>
            <person name="Kuo A."/>
            <person name="Mondo S."/>
            <person name="Pangilinan J."/>
            <person name="Riley R."/>
            <person name="LaButti K."/>
            <person name="Andreopoulos B."/>
            <person name="Lipzen A."/>
            <person name="Chen C."/>
            <person name="Yan M."/>
            <person name="Daum C."/>
            <person name="Ng V."/>
            <person name="Clum A."/>
            <person name="Steindorff A."/>
            <person name="Ohm R.A."/>
            <person name="Martin F."/>
            <person name="Silar P."/>
            <person name="Natvig D.O."/>
            <person name="Lalanne C."/>
            <person name="Gautier V."/>
            <person name="Ament-Velasquez S.L."/>
            <person name="Kruys A."/>
            <person name="Hutchinson M.I."/>
            <person name="Powell A.J."/>
            <person name="Barry K."/>
            <person name="Miller A.N."/>
            <person name="Grigoriev I.V."/>
            <person name="Debuchy R."/>
            <person name="Gladieux P."/>
            <person name="Hiltunen Thoren M."/>
            <person name="Johannesson H."/>
        </authorList>
    </citation>
    <scope>NUCLEOTIDE SEQUENCE</scope>
    <source>
        <strain evidence="2">PSN293</strain>
    </source>
</reference>
<accession>A0AAN6YF45</accession>
<gene>
    <name evidence="2" type="ORF">QBC37DRAFT_414545</name>
</gene>
<proteinExistence type="predicted"/>